<dbReference type="EMBL" id="JAZGQL010000001">
    <property type="protein sequence ID" value="MEE6305664.1"/>
    <property type="molecule type" value="Genomic_DNA"/>
</dbReference>
<name>A0ABU7S6U6_9ACTN</name>
<accession>A0ABU7S6U6</accession>
<dbReference type="RefSeq" id="WP_331206026.1">
    <property type="nucleotide sequence ID" value="NZ_JAZGQL010000001.1"/>
</dbReference>
<proteinExistence type="predicted"/>
<sequence length="783" mass="83924">MAEQAERPANPPQTAPDVSGKASGAPAQEGRSPGPAGDGPAGTPGGSGAEAKSAGDPTRSAGDAAEGLAASLGGARSAAKSPGEGAGDEERTWQQQEIRDTLAAALSSFGSRSSGVIVVGDGHTFSGPITGGDSRTGADRSRAVLRTFTAGFVAGTARVYVSPDGYVDLAEALEDSPVLLIRARRRWGSTTTAVRLLSEMETVHELRFADALAALPIEDLPEGCGFVIERLSKNQLGTLYARELPMLEERLARRRGRLVVIVDDSVRASDHAVDRLARQIAAPPVALKLVTSHLAELLGSDAEAERLLADENVGTRLADIAPESFDAPQLVELAKDLAEVASGTGTVADAMARFEDRSRRDVEDWYDELATFDERALVVAIAVLDRMSFDAVSRAATLLEQAWREDEAGNGQAPPRSRQTRRSRLQAARARIDTEVRRTRYGWAELEVVSFVDPNYPARLLHHLWHEHYYDRALLLDWLRRVASDVEGAVGIRAATAIGYLSQFAFDTIRRDIVTPWAGSGRGNEREWAVAALALPARDPATASRVIRLVLDWADRDSLALRLSAARALGASVGAVLDGGPDEHLAELADGAETPLQLAIGDSIAELMAEATLDRQTELLRLLDAWSVQSRSGRLYAGVVGFLEVAATLWTNQKTPDGDVAWPILLWTAGEGGRPVTVPDDGVVPAEGWSEAGQIVARLWGRALVAPGVDTAVHNVLRRWAQAAEEAPALRPALVSLLMKAAATDRQRHLLTAHANRWRDPKPLAPDLAARLLNVLSRRVGVW</sequence>
<reference evidence="2 3" key="1">
    <citation type="submission" date="2024-01" db="EMBL/GenBank/DDBJ databases">
        <title>Genome insights into Plantactinospora veratri sp. nov.</title>
        <authorList>
            <person name="Wang L."/>
        </authorList>
    </citation>
    <scope>NUCLEOTIDE SEQUENCE [LARGE SCALE GENOMIC DNA]</scope>
    <source>
        <strain evidence="2 3">NEAU-FHS4</strain>
    </source>
</reference>
<comment type="caution">
    <text evidence="2">The sequence shown here is derived from an EMBL/GenBank/DDBJ whole genome shotgun (WGS) entry which is preliminary data.</text>
</comment>
<feature type="region of interest" description="Disordered" evidence="1">
    <location>
        <begin position="1"/>
        <end position="94"/>
    </location>
</feature>
<keyword evidence="3" id="KW-1185">Reference proteome</keyword>
<protein>
    <submittedName>
        <fullName evidence="2">Uncharacterized protein</fullName>
    </submittedName>
</protein>
<organism evidence="2 3">
    <name type="scientific">Plantactinospora veratri</name>
    <dbReference type="NCBI Taxonomy" id="1436122"/>
    <lineage>
        <taxon>Bacteria</taxon>
        <taxon>Bacillati</taxon>
        <taxon>Actinomycetota</taxon>
        <taxon>Actinomycetes</taxon>
        <taxon>Micromonosporales</taxon>
        <taxon>Micromonosporaceae</taxon>
        <taxon>Plantactinospora</taxon>
    </lineage>
</organism>
<evidence type="ECO:0000313" key="3">
    <source>
        <dbReference type="Proteomes" id="UP001339911"/>
    </source>
</evidence>
<dbReference type="Proteomes" id="UP001339911">
    <property type="component" value="Unassembled WGS sequence"/>
</dbReference>
<gene>
    <name evidence="2" type="ORF">V1634_02290</name>
</gene>
<evidence type="ECO:0000313" key="2">
    <source>
        <dbReference type="EMBL" id="MEE6305664.1"/>
    </source>
</evidence>
<feature type="compositionally biased region" description="Gly residues" evidence="1">
    <location>
        <begin position="36"/>
        <end position="48"/>
    </location>
</feature>
<feature type="compositionally biased region" description="Low complexity" evidence="1">
    <location>
        <begin position="60"/>
        <end position="81"/>
    </location>
</feature>
<evidence type="ECO:0000256" key="1">
    <source>
        <dbReference type="SAM" id="MobiDB-lite"/>
    </source>
</evidence>